<keyword evidence="2" id="KW-0678">Repressor</keyword>
<dbReference type="Pfam" id="PF01475">
    <property type="entry name" value="FUR"/>
    <property type="match status" value="1"/>
</dbReference>
<sequence length="146" mass="16809">MDELEAKIEKYVNILRENDIRMTSQRYAILKNLAEGNKHPTTNEIYEDLKDDFPNMSVATVYNNLNFFMEAGIVNELPFGDGPSRFDLTDTQHYHIICNHCGKVIDFNYPGLDEVEKVVESMTHFKVDGHSFKVTGLCEDCQKLNL</sequence>
<evidence type="ECO:0000256" key="6">
    <source>
        <dbReference type="ARBA" id="ARBA00023163"/>
    </source>
</evidence>
<dbReference type="GO" id="GO:0000976">
    <property type="term" value="F:transcription cis-regulatory region binding"/>
    <property type="evidence" value="ECO:0007669"/>
    <property type="project" value="TreeGrafter"/>
</dbReference>
<evidence type="ECO:0000313" key="10">
    <source>
        <dbReference type="Proteomes" id="UP000824106"/>
    </source>
</evidence>
<feature type="binding site" evidence="7">
    <location>
        <position position="98"/>
    </location>
    <ligand>
        <name>Zn(2+)</name>
        <dbReference type="ChEBI" id="CHEBI:29105"/>
    </ligand>
</feature>
<dbReference type="GO" id="GO:1900376">
    <property type="term" value="P:regulation of secondary metabolite biosynthetic process"/>
    <property type="evidence" value="ECO:0007669"/>
    <property type="project" value="TreeGrafter"/>
</dbReference>
<keyword evidence="7" id="KW-0479">Metal-binding</keyword>
<evidence type="ECO:0000256" key="5">
    <source>
        <dbReference type="ARBA" id="ARBA00023125"/>
    </source>
</evidence>
<dbReference type="AlphaFoldDB" id="A0A9D2G3T6"/>
<evidence type="ECO:0000256" key="7">
    <source>
        <dbReference type="PIRSR" id="PIRSR602481-1"/>
    </source>
</evidence>
<keyword evidence="3 7" id="KW-0862">Zinc</keyword>
<evidence type="ECO:0000256" key="4">
    <source>
        <dbReference type="ARBA" id="ARBA00023015"/>
    </source>
</evidence>
<dbReference type="InterPro" id="IPR043135">
    <property type="entry name" value="Fur_C"/>
</dbReference>
<comment type="similarity">
    <text evidence="1">Belongs to the Fur family.</text>
</comment>
<organism evidence="9 10">
    <name type="scientific">Candidatus Atopostipes pullistercoris</name>
    <dbReference type="NCBI Taxonomy" id="2838467"/>
    <lineage>
        <taxon>Bacteria</taxon>
        <taxon>Bacillati</taxon>
        <taxon>Bacillota</taxon>
        <taxon>Bacilli</taxon>
        <taxon>Lactobacillales</taxon>
        <taxon>Carnobacteriaceae</taxon>
        <taxon>Atopostipes</taxon>
    </lineage>
</organism>
<dbReference type="GO" id="GO:0008270">
    <property type="term" value="F:zinc ion binding"/>
    <property type="evidence" value="ECO:0007669"/>
    <property type="project" value="TreeGrafter"/>
</dbReference>
<dbReference type="Gene3D" id="1.10.10.10">
    <property type="entry name" value="Winged helix-like DNA-binding domain superfamily/Winged helix DNA-binding domain"/>
    <property type="match status" value="1"/>
</dbReference>
<dbReference type="InterPro" id="IPR036390">
    <property type="entry name" value="WH_DNA-bd_sf"/>
</dbReference>
<feature type="binding site" evidence="7">
    <location>
        <position position="138"/>
    </location>
    <ligand>
        <name>Zn(2+)</name>
        <dbReference type="ChEBI" id="CHEBI:29105"/>
    </ligand>
</feature>
<reference evidence="9" key="1">
    <citation type="journal article" date="2021" name="PeerJ">
        <title>Extensive microbial diversity within the chicken gut microbiome revealed by metagenomics and culture.</title>
        <authorList>
            <person name="Gilroy R."/>
            <person name="Ravi A."/>
            <person name="Getino M."/>
            <person name="Pursley I."/>
            <person name="Horton D.L."/>
            <person name="Alikhan N.F."/>
            <person name="Baker D."/>
            <person name="Gharbi K."/>
            <person name="Hall N."/>
            <person name="Watson M."/>
            <person name="Adriaenssens E.M."/>
            <person name="Foster-Nyarko E."/>
            <person name="Jarju S."/>
            <person name="Secka A."/>
            <person name="Antonio M."/>
            <person name="Oren A."/>
            <person name="Chaudhuri R.R."/>
            <person name="La Ragione R."/>
            <person name="Hildebrand F."/>
            <person name="Pallen M.J."/>
        </authorList>
    </citation>
    <scope>NUCLEOTIDE SEQUENCE</scope>
    <source>
        <strain evidence="9">CHK169-4300</strain>
    </source>
</reference>
<dbReference type="InterPro" id="IPR002481">
    <property type="entry name" value="FUR"/>
</dbReference>
<name>A0A9D2G3T6_9LACT</name>
<keyword evidence="5" id="KW-0238">DNA-binding</keyword>
<feature type="binding site" evidence="7">
    <location>
        <position position="141"/>
    </location>
    <ligand>
        <name>Zn(2+)</name>
        <dbReference type="ChEBI" id="CHEBI:29105"/>
    </ligand>
</feature>
<accession>A0A9D2G3T6</accession>
<evidence type="ECO:0000256" key="8">
    <source>
        <dbReference type="PIRSR" id="PIRSR602481-2"/>
    </source>
</evidence>
<evidence type="ECO:0000256" key="2">
    <source>
        <dbReference type="ARBA" id="ARBA00022491"/>
    </source>
</evidence>
<gene>
    <name evidence="9" type="ORF">H9808_07740</name>
</gene>
<proteinExistence type="inferred from homology"/>
<dbReference type="Proteomes" id="UP000824106">
    <property type="component" value="Unassembled WGS sequence"/>
</dbReference>
<feature type="binding site" evidence="7">
    <location>
        <position position="101"/>
    </location>
    <ligand>
        <name>Zn(2+)</name>
        <dbReference type="ChEBI" id="CHEBI:29105"/>
    </ligand>
</feature>
<keyword evidence="8" id="KW-0408">Iron</keyword>
<dbReference type="SUPFAM" id="SSF46785">
    <property type="entry name" value="Winged helix' DNA-binding domain"/>
    <property type="match status" value="1"/>
</dbReference>
<evidence type="ECO:0000256" key="1">
    <source>
        <dbReference type="ARBA" id="ARBA00007957"/>
    </source>
</evidence>
<dbReference type="GO" id="GO:0003700">
    <property type="term" value="F:DNA-binding transcription factor activity"/>
    <property type="evidence" value="ECO:0007669"/>
    <property type="project" value="InterPro"/>
</dbReference>
<dbReference type="Gene3D" id="3.30.1490.190">
    <property type="match status" value="1"/>
</dbReference>
<dbReference type="EMBL" id="DXAZ01000125">
    <property type="protein sequence ID" value="HIZ71635.1"/>
    <property type="molecule type" value="Genomic_DNA"/>
</dbReference>
<comment type="cofactor">
    <cofactor evidence="7">
        <name>Zn(2+)</name>
        <dbReference type="ChEBI" id="CHEBI:29105"/>
    </cofactor>
    <text evidence="7">Binds 1 zinc ion per subunit.</text>
</comment>
<dbReference type="PANTHER" id="PTHR33202:SF8">
    <property type="entry name" value="PEROXIDE-RESPONSIVE REPRESSOR PERR"/>
    <property type="match status" value="1"/>
</dbReference>
<dbReference type="InterPro" id="IPR036388">
    <property type="entry name" value="WH-like_DNA-bd_sf"/>
</dbReference>
<evidence type="ECO:0000256" key="3">
    <source>
        <dbReference type="ARBA" id="ARBA00022833"/>
    </source>
</evidence>
<keyword evidence="6" id="KW-0804">Transcription</keyword>
<dbReference type="GO" id="GO:0045892">
    <property type="term" value="P:negative regulation of DNA-templated transcription"/>
    <property type="evidence" value="ECO:0007669"/>
    <property type="project" value="TreeGrafter"/>
</dbReference>
<dbReference type="PANTHER" id="PTHR33202">
    <property type="entry name" value="ZINC UPTAKE REGULATION PROTEIN"/>
    <property type="match status" value="1"/>
</dbReference>
<protein>
    <submittedName>
        <fullName evidence="9">Transcriptional repressor</fullName>
    </submittedName>
</protein>
<dbReference type="CDD" id="cd07153">
    <property type="entry name" value="Fur_like"/>
    <property type="match status" value="1"/>
</dbReference>
<feature type="binding site" evidence="8">
    <location>
        <position position="130"/>
    </location>
    <ligand>
        <name>Fe cation</name>
        <dbReference type="ChEBI" id="CHEBI:24875"/>
    </ligand>
</feature>
<keyword evidence="4" id="KW-0805">Transcription regulation</keyword>
<comment type="cofactor">
    <cofactor evidence="8">
        <name>Mn(2+)</name>
        <dbReference type="ChEBI" id="CHEBI:29035"/>
    </cofactor>
    <cofactor evidence="8">
        <name>Fe(2+)</name>
        <dbReference type="ChEBI" id="CHEBI:29033"/>
    </cofactor>
    <text evidence="8">Binds 1 Mn(2+) or Fe(2+) ion per subunit.</text>
</comment>
<evidence type="ECO:0000313" key="9">
    <source>
        <dbReference type="EMBL" id="HIZ71635.1"/>
    </source>
</evidence>
<reference evidence="9" key="2">
    <citation type="submission" date="2021-04" db="EMBL/GenBank/DDBJ databases">
        <authorList>
            <person name="Gilroy R."/>
        </authorList>
    </citation>
    <scope>NUCLEOTIDE SEQUENCE</scope>
    <source>
        <strain evidence="9">CHK169-4300</strain>
    </source>
</reference>
<comment type="caution">
    <text evidence="9">The sequence shown here is derived from an EMBL/GenBank/DDBJ whole genome shotgun (WGS) entry which is preliminary data.</text>
</comment>